<gene>
    <name evidence="1" type="ORF">OWV82_000277</name>
</gene>
<proteinExistence type="predicted"/>
<keyword evidence="2" id="KW-1185">Reference proteome</keyword>
<dbReference type="EMBL" id="CM051394">
    <property type="protein sequence ID" value="KAJ4727124.1"/>
    <property type="molecule type" value="Genomic_DNA"/>
</dbReference>
<organism evidence="1 2">
    <name type="scientific">Melia azedarach</name>
    <name type="common">Chinaberry tree</name>
    <dbReference type="NCBI Taxonomy" id="155640"/>
    <lineage>
        <taxon>Eukaryota</taxon>
        <taxon>Viridiplantae</taxon>
        <taxon>Streptophyta</taxon>
        <taxon>Embryophyta</taxon>
        <taxon>Tracheophyta</taxon>
        <taxon>Spermatophyta</taxon>
        <taxon>Magnoliopsida</taxon>
        <taxon>eudicotyledons</taxon>
        <taxon>Gunneridae</taxon>
        <taxon>Pentapetalae</taxon>
        <taxon>rosids</taxon>
        <taxon>malvids</taxon>
        <taxon>Sapindales</taxon>
        <taxon>Meliaceae</taxon>
        <taxon>Melia</taxon>
    </lineage>
</organism>
<reference evidence="1 2" key="1">
    <citation type="journal article" date="2023" name="Science">
        <title>Complex scaffold remodeling in plant triterpene biosynthesis.</title>
        <authorList>
            <person name="De La Pena R."/>
            <person name="Hodgson H."/>
            <person name="Liu J.C."/>
            <person name="Stephenson M.J."/>
            <person name="Martin A.C."/>
            <person name="Owen C."/>
            <person name="Harkess A."/>
            <person name="Leebens-Mack J."/>
            <person name="Jimenez L.E."/>
            <person name="Osbourn A."/>
            <person name="Sattely E.S."/>
        </authorList>
    </citation>
    <scope>NUCLEOTIDE SEQUENCE [LARGE SCALE GENOMIC DNA]</scope>
    <source>
        <strain evidence="2">cv. JPN11</strain>
        <tissue evidence="1">Leaf</tissue>
    </source>
</reference>
<sequence length="79" mass="8893">MRLLEHGYSVRTTVRFNQEHKRDVSFLTNLPVASERLEISYADLNDPESFDPAIAGCTGVFHVATSTYKKLSYVIVSLS</sequence>
<name>A0ACC1YVR8_MELAZ</name>
<evidence type="ECO:0000313" key="2">
    <source>
        <dbReference type="Proteomes" id="UP001164539"/>
    </source>
</evidence>
<dbReference type="Proteomes" id="UP001164539">
    <property type="component" value="Chromosome 1"/>
</dbReference>
<protein>
    <submittedName>
        <fullName evidence="1">Dihydroflavonol-4-reductase</fullName>
    </submittedName>
</protein>
<evidence type="ECO:0000313" key="1">
    <source>
        <dbReference type="EMBL" id="KAJ4727124.1"/>
    </source>
</evidence>
<comment type="caution">
    <text evidence="1">The sequence shown here is derived from an EMBL/GenBank/DDBJ whole genome shotgun (WGS) entry which is preliminary data.</text>
</comment>
<accession>A0ACC1YVR8</accession>